<dbReference type="InterPro" id="IPR036388">
    <property type="entry name" value="WH-like_DNA-bd_sf"/>
</dbReference>
<comment type="similarity">
    <text evidence="1">Belongs to the LysR transcriptional regulatory family.</text>
</comment>
<evidence type="ECO:0000256" key="2">
    <source>
        <dbReference type="ARBA" id="ARBA00023015"/>
    </source>
</evidence>
<proteinExistence type="inferred from homology"/>
<dbReference type="PANTHER" id="PTHR30118:SF15">
    <property type="entry name" value="TRANSCRIPTIONAL REGULATORY PROTEIN"/>
    <property type="match status" value="1"/>
</dbReference>
<dbReference type="Pfam" id="PF03466">
    <property type="entry name" value="LysR_substrate"/>
    <property type="match status" value="1"/>
</dbReference>
<dbReference type="RefSeq" id="WP_182836606.1">
    <property type="nucleotide sequence ID" value="NZ_BAAABQ010000079.1"/>
</dbReference>
<evidence type="ECO:0000313" key="7">
    <source>
        <dbReference type="Proteomes" id="UP000517916"/>
    </source>
</evidence>
<reference evidence="6 7" key="1">
    <citation type="submission" date="2020-08" db="EMBL/GenBank/DDBJ databases">
        <title>Genomic Encyclopedia of Archaeal and Bacterial Type Strains, Phase II (KMG-II): from individual species to whole genera.</title>
        <authorList>
            <person name="Goeker M."/>
        </authorList>
    </citation>
    <scope>NUCLEOTIDE SEQUENCE [LARGE SCALE GENOMIC DNA]</scope>
    <source>
        <strain evidence="6 7">DSM 43850</strain>
    </source>
</reference>
<feature type="domain" description="HTH lysR-type" evidence="5">
    <location>
        <begin position="4"/>
        <end position="61"/>
    </location>
</feature>
<dbReference type="InterPro" id="IPR005119">
    <property type="entry name" value="LysR_subst-bd"/>
</dbReference>
<evidence type="ECO:0000313" key="6">
    <source>
        <dbReference type="EMBL" id="MBA8924124.1"/>
    </source>
</evidence>
<dbReference type="InterPro" id="IPR036390">
    <property type="entry name" value="WH_DNA-bd_sf"/>
</dbReference>
<dbReference type="InterPro" id="IPR050389">
    <property type="entry name" value="LysR-type_TF"/>
</dbReference>
<dbReference type="Gene3D" id="3.40.190.10">
    <property type="entry name" value="Periplasmic binding protein-like II"/>
    <property type="match status" value="2"/>
</dbReference>
<dbReference type="GO" id="GO:0003677">
    <property type="term" value="F:DNA binding"/>
    <property type="evidence" value="ECO:0007669"/>
    <property type="project" value="UniProtKB-KW"/>
</dbReference>
<dbReference type="Gene3D" id="1.10.10.10">
    <property type="entry name" value="Winged helix-like DNA-binding domain superfamily/Winged helix DNA-binding domain"/>
    <property type="match status" value="1"/>
</dbReference>
<dbReference type="SUPFAM" id="SSF46785">
    <property type="entry name" value="Winged helix' DNA-binding domain"/>
    <property type="match status" value="1"/>
</dbReference>
<gene>
    <name evidence="6" type="ORF">BC739_001321</name>
</gene>
<dbReference type="SUPFAM" id="SSF53850">
    <property type="entry name" value="Periplasmic binding protein-like II"/>
    <property type="match status" value="1"/>
</dbReference>
<dbReference type="Proteomes" id="UP000517916">
    <property type="component" value="Unassembled WGS sequence"/>
</dbReference>
<evidence type="ECO:0000256" key="1">
    <source>
        <dbReference type="ARBA" id="ARBA00009437"/>
    </source>
</evidence>
<dbReference type="Pfam" id="PF00126">
    <property type="entry name" value="HTH_1"/>
    <property type="match status" value="1"/>
</dbReference>
<comment type="caution">
    <text evidence="6">The sequence shown here is derived from an EMBL/GenBank/DDBJ whole genome shotgun (WGS) entry which is preliminary data.</text>
</comment>
<evidence type="ECO:0000256" key="4">
    <source>
        <dbReference type="ARBA" id="ARBA00023163"/>
    </source>
</evidence>
<accession>A0ABR6BB73</accession>
<name>A0ABR6BB73_9PSEU</name>
<keyword evidence="7" id="KW-1185">Reference proteome</keyword>
<sequence>MLLPDMNLLPALDALLREGSVSEAAAALNVSPSAMSRTLGRLRRVVGDPLLVPSGRGLARTERARALQPQVEAALAGALAALRPPQPVDIASLDRTFVIRTSDGLAVALGAALTKRVAREAPGVRLRILPEGEEDPADLRDKVDLDIGELPELPHDVCSSYLYRHPYAAMARAGGPHDEQTLTVQRFAAIPHLTVSRRGRAHSVIDDRLAELGLTRHVLATVPSCGTACLLALSTDVLALVPASFAAAAARVMPLACWEIPLDLPHTAVGMAWHIRVDADPAHQWLRTCVAEIAI</sequence>
<evidence type="ECO:0000256" key="3">
    <source>
        <dbReference type="ARBA" id="ARBA00023125"/>
    </source>
</evidence>
<keyword evidence="3 6" id="KW-0238">DNA-binding</keyword>
<dbReference type="InterPro" id="IPR000847">
    <property type="entry name" value="LysR_HTH_N"/>
</dbReference>
<keyword evidence="2" id="KW-0805">Transcription regulation</keyword>
<organism evidence="6 7">
    <name type="scientific">Kutzneria viridogrisea</name>
    <dbReference type="NCBI Taxonomy" id="47990"/>
    <lineage>
        <taxon>Bacteria</taxon>
        <taxon>Bacillati</taxon>
        <taxon>Actinomycetota</taxon>
        <taxon>Actinomycetes</taxon>
        <taxon>Pseudonocardiales</taxon>
        <taxon>Pseudonocardiaceae</taxon>
        <taxon>Kutzneria</taxon>
    </lineage>
</organism>
<keyword evidence="4" id="KW-0804">Transcription</keyword>
<dbReference type="PROSITE" id="PS50931">
    <property type="entry name" value="HTH_LYSR"/>
    <property type="match status" value="1"/>
</dbReference>
<protein>
    <submittedName>
        <fullName evidence="6">DNA-binding transcriptional LysR family regulator</fullName>
    </submittedName>
</protein>
<dbReference type="PANTHER" id="PTHR30118">
    <property type="entry name" value="HTH-TYPE TRANSCRIPTIONAL REGULATOR LEUO-RELATED"/>
    <property type="match status" value="1"/>
</dbReference>
<dbReference type="EMBL" id="JACJID010000001">
    <property type="protein sequence ID" value="MBA8924124.1"/>
    <property type="molecule type" value="Genomic_DNA"/>
</dbReference>
<evidence type="ECO:0000259" key="5">
    <source>
        <dbReference type="PROSITE" id="PS50931"/>
    </source>
</evidence>